<dbReference type="RefSeq" id="WP_200811177.1">
    <property type="nucleotide sequence ID" value="NZ_FWXN01000005.1"/>
</dbReference>
<name>A0A1W2A6X9_9MICO</name>
<keyword evidence="4 10" id="KW-0812">Transmembrane</keyword>
<keyword evidence="6" id="KW-0067">ATP-binding</keyword>
<evidence type="ECO:0000256" key="4">
    <source>
        <dbReference type="ARBA" id="ARBA00022692"/>
    </source>
</evidence>
<evidence type="ECO:0000256" key="1">
    <source>
        <dbReference type="ARBA" id="ARBA00004651"/>
    </source>
</evidence>
<feature type="transmembrane region" description="Helical" evidence="10">
    <location>
        <begin position="162"/>
        <end position="183"/>
    </location>
</feature>
<feature type="transmembrane region" description="Helical" evidence="10">
    <location>
        <begin position="38"/>
        <end position="56"/>
    </location>
</feature>
<dbReference type="GO" id="GO:0005886">
    <property type="term" value="C:plasma membrane"/>
    <property type="evidence" value="ECO:0007669"/>
    <property type="project" value="UniProtKB-SubCell"/>
</dbReference>
<evidence type="ECO:0000259" key="11">
    <source>
        <dbReference type="PROSITE" id="PS50893"/>
    </source>
</evidence>
<dbReference type="Gene3D" id="1.20.1560.10">
    <property type="entry name" value="ABC transporter type 1, transmembrane domain"/>
    <property type="match status" value="1"/>
</dbReference>
<dbReference type="GO" id="GO:0016887">
    <property type="term" value="F:ATP hydrolysis activity"/>
    <property type="evidence" value="ECO:0007669"/>
    <property type="project" value="InterPro"/>
</dbReference>
<evidence type="ECO:0000256" key="10">
    <source>
        <dbReference type="SAM" id="Phobius"/>
    </source>
</evidence>
<dbReference type="InterPro" id="IPR003439">
    <property type="entry name" value="ABC_transporter-like_ATP-bd"/>
</dbReference>
<evidence type="ECO:0000313" key="13">
    <source>
        <dbReference type="EMBL" id="SMC56333.1"/>
    </source>
</evidence>
<dbReference type="GO" id="GO:0034040">
    <property type="term" value="F:ATPase-coupled lipid transmembrane transporter activity"/>
    <property type="evidence" value="ECO:0007669"/>
    <property type="project" value="TreeGrafter"/>
</dbReference>
<keyword evidence="8 10" id="KW-0472">Membrane</keyword>
<keyword evidence="7 10" id="KW-1133">Transmembrane helix</keyword>
<evidence type="ECO:0000256" key="9">
    <source>
        <dbReference type="ARBA" id="ARBA00061644"/>
    </source>
</evidence>
<dbReference type="SUPFAM" id="SSF52540">
    <property type="entry name" value="P-loop containing nucleoside triphosphate hydrolases"/>
    <property type="match status" value="1"/>
</dbReference>
<dbReference type="SMART" id="SM00382">
    <property type="entry name" value="AAA"/>
    <property type="match status" value="1"/>
</dbReference>
<sequence>MTAPVLPKPRKPQGIREAVPGLRRLVPHVRAHLRRQRTLIAGGGVAMALEVVMRLLEPWPMKFVIDGVIGHLGADLSQDQPDNLQQVLVLACLGLLVVVLLRALASYAMTVCFALAGNRLLTSVRADAFAHLQRLSLGFHDRARTGDLVQRITSDVGRLKEVAVTAALPLVGNLATLAAMLVVVLVLDWQLALCMLVVFPVFLLTGRTATSRIHTVSRKQRKAEGHLATLATETLSSMKVVQAYTLEPEMQSRFASDNVKTLKDGVKAKKLSAGLERSTDVLVGVATALVLYVGAQRVLAGALTPGELVVFVTYLKAAFKPMRDLAKYTGRIAQAAASAERVVDLLEQEPRVRDASWARSGRRLRGHVELEDVWLSYVPGHPVLRGVDLRVAAGERVAIVGPSGAGKSSLAGLLLRMQDPDSGTVRLDGWDLRDLKVHDVRSQVAMVLQESLLFATSIRDNIAMGAPGGAVSVTDEQVVEAARVAGAHEFIIALPQGYDTVVAERGTTLSGGQRQRIAIARAVVRDAPVVVLDEATTGLDGATEEEVTAALDRLTAGRTTIVITHDLDAARAADRVLWIDGGRVAPTRSSRGTPTSWRRWRAVPAHDAHARLAAHDPAVGSLRLLLGTDELAERLGTPVTRGYLRYKPGTSATALLDVDGRSAIGYAWGPAREEKRHKAIRRVSAEDVLLDDPDAGLLVVDARTDRHLKALTTRVRAWPGGTHTLSHKPARRWVGRSGPHVLRVYARSGYARALAGHAAVLADGGGGSGFRLPQVLESDDAGLIVLRHLPGSTLGAPVGEPALRRLGACLGAFHTKGVDRAAPCVEPPVGTHRALRALEPVLPGAADAAADIESTARGSLRPGPVGLVHGDLSLDQVVADGHDLGLIDLDRAGRGNPLDDIASLLAVLVLDRLSDGLCAQAAPGVVTEAASPLVAGHSATGPTGLGDDLGPRIALQLLARALEPFRAGHPMWPELTAQVLGAAEELGRWRW</sequence>
<keyword evidence="5" id="KW-0547">Nucleotide-binding</keyword>
<dbReference type="InterPro" id="IPR002575">
    <property type="entry name" value="Aminoglycoside_PTrfase"/>
</dbReference>
<evidence type="ECO:0000256" key="5">
    <source>
        <dbReference type="ARBA" id="ARBA00022741"/>
    </source>
</evidence>
<feature type="domain" description="ABC transporter" evidence="11">
    <location>
        <begin position="368"/>
        <end position="606"/>
    </location>
</feature>
<dbReference type="InterPro" id="IPR011527">
    <property type="entry name" value="ABC1_TM_dom"/>
</dbReference>
<dbReference type="EMBL" id="FWXN01000005">
    <property type="protein sequence ID" value="SMC56333.1"/>
    <property type="molecule type" value="Genomic_DNA"/>
</dbReference>
<dbReference type="InterPro" id="IPR039421">
    <property type="entry name" value="Type_1_exporter"/>
</dbReference>
<comment type="subcellular location">
    <subcellularLocation>
        <location evidence="1">Cell membrane</location>
        <topology evidence="1">Multi-pass membrane protein</topology>
    </subcellularLocation>
</comment>
<dbReference type="Pfam" id="PF01636">
    <property type="entry name" value="APH"/>
    <property type="match status" value="1"/>
</dbReference>
<evidence type="ECO:0000256" key="2">
    <source>
        <dbReference type="ARBA" id="ARBA00022448"/>
    </source>
</evidence>
<gene>
    <name evidence="13" type="ORF">SAMN06296429_105101</name>
</gene>
<dbReference type="PANTHER" id="PTHR24221">
    <property type="entry name" value="ATP-BINDING CASSETTE SUB-FAMILY B"/>
    <property type="match status" value="1"/>
</dbReference>
<evidence type="ECO:0000313" key="14">
    <source>
        <dbReference type="Proteomes" id="UP000192634"/>
    </source>
</evidence>
<dbReference type="CDD" id="cd18564">
    <property type="entry name" value="ABC_6TM_exporter_like"/>
    <property type="match status" value="1"/>
</dbReference>
<protein>
    <submittedName>
        <fullName evidence="13">ABC-type multidrug transport system, ATPase and permease component</fullName>
    </submittedName>
</protein>
<dbReference type="GO" id="GO:0140359">
    <property type="term" value="F:ABC-type transporter activity"/>
    <property type="evidence" value="ECO:0007669"/>
    <property type="project" value="InterPro"/>
</dbReference>
<dbReference type="SUPFAM" id="SSF90123">
    <property type="entry name" value="ABC transporter transmembrane region"/>
    <property type="match status" value="1"/>
</dbReference>
<comment type="similarity">
    <text evidence="9">Belongs to the ABC transporter superfamily. Lipid exporter (TC 3.A.1.106) family.</text>
</comment>
<dbReference type="Gene3D" id="3.90.1200.10">
    <property type="match status" value="1"/>
</dbReference>
<reference evidence="13 14" key="1">
    <citation type="submission" date="2017-04" db="EMBL/GenBank/DDBJ databases">
        <authorList>
            <person name="Afonso C.L."/>
            <person name="Miller P.J."/>
            <person name="Scott M.A."/>
            <person name="Spackman E."/>
            <person name="Goraichik I."/>
            <person name="Dimitrov K.M."/>
            <person name="Suarez D.L."/>
            <person name="Swayne D.E."/>
        </authorList>
    </citation>
    <scope>NUCLEOTIDE SEQUENCE [LARGE SCALE GENOMIC DNA]</scope>
    <source>
        <strain evidence="13 14">CGMCC 1.12511</strain>
    </source>
</reference>
<accession>A0A1W2A6X9</accession>
<dbReference type="PROSITE" id="PS00211">
    <property type="entry name" value="ABC_TRANSPORTER_1"/>
    <property type="match status" value="1"/>
</dbReference>
<dbReference type="InterPro" id="IPR027417">
    <property type="entry name" value="P-loop_NTPase"/>
</dbReference>
<dbReference type="InterPro" id="IPR017871">
    <property type="entry name" value="ABC_transporter-like_CS"/>
</dbReference>
<dbReference type="PROSITE" id="PS50929">
    <property type="entry name" value="ABC_TM1F"/>
    <property type="match status" value="1"/>
</dbReference>
<dbReference type="Pfam" id="PF00664">
    <property type="entry name" value="ABC_membrane"/>
    <property type="match status" value="1"/>
</dbReference>
<evidence type="ECO:0000256" key="8">
    <source>
        <dbReference type="ARBA" id="ARBA00023136"/>
    </source>
</evidence>
<organism evidence="13 14">
    <name type="scientific">Janibacter indicus</name>
    <dbReference type="NCBI Taxonomy" id="857417"/>
    <lineage>
        <taxon>Bacteria</taxon>
        <taxon>Bacillati</taxon>
        <taxon>Actinomycetota</taxon>
        <taxon>Actinomycetes</taxon>
        <taxon>Micrococcales</taxon>
        <taxon>Intrasporangiaceae</taxon>
        <taxon>Janibacter</taxon>
    </lineage>
</organism>
<dbReference type="Pfam" id="PF00005">
    <property type="entry name" value="ABC_tran"/>
    <property type="match status" value="1"/>
</dbReference>
<dbReference type="InterPro" id="IPR036640">
    <property type="entry name" value="ABC1_TM_sf"/>
</dbReference>
<proteinExistence type="inferred from homology"/>
<dbReference type="InterPro" id="IPR011009">
    <property type="entry name" value="Kinase-like_dom_sf"/>
</dbReference>
<dbReference type="InterPro" id="IPR003593">
    <property type="entry name" value="AAA+_ATPase"/>
</dbReference>
<feature type="transmembrane region" description="Helical" evidence="10">
    <location>
        <begin position="87"/>
        <end position="116"/>
    </location>
</feature>
<evidence type="ECO:0000256" key="7">
    <source>
        <dbReference type="ARBA" id="ARBA00022989"/>
    </source>
</evidence>
<dbReference type="GO" id="GO:0005524">
    <property type="term" value="F:ATP binding"/>
    <property type="evidence" value="ECO:0007669"/>
    <property type="project" value="UniProtKB-KW"/>
</dbReference>
<keyword evidence="2" id="KW-0813">Transport</keyword>
<keyword evidence="3" id="KW-1003">Cell membrane</keyword>
<feature type="domain" description="ABC transmembrane type-1" evidence="12">
    <location>
        <begin position="41"/>
        <end position="334"/>
    </location>
</feature>
<evidence type="ECO:0000256" key="3">
    <source>
        <dbReference type="ARBA" id="ARBA00022475"/>
    </source>
</evidence>
<dbReference type="FunFam" id="3.40.50.300:FF:000299">
    <property type="entry name" value="ABC transporter ATP-binding protein/permease"/>
    <property type="match status" value="1"/>
</dbReference>
<dbReference type="Proteomes" id="UP000192634">
    <property type="component" value="Unassembled WGS sequence"/>
</dbReference>
<dbReference type="SUPFAM" id="SSF56112">
    <property type="entry name" value="Protein kinase-like (PK-like)"/>
    <property type="match status" value="1"/>
</dbReference>
<dbReference type="AlphaFoldDB" id="A0A1W2A6X9"/>
<dbReference type="Gene3D" id="3.40.50.300">
    <property type="entry name" value="P-loop containing nucleotide triphosphate hydrolases"/>
    <property type="match status" value="1"/>
</dbReference>
<evidence type="ECO:0000256" key="6">
    <source>
        <dbReference type="ARBA" id="ARBA00022840"/>
    </source>
</evidence>
<dbReference type="PROSITE" id="PS50893">
    <property type="entry name" value="ABC_TRANSPORTER_2"/>
    <property type="match status" value="1"/>
</dbReference>
<feature type="transmembrane region" description="Helical" evidence="10">
    <location>
        <begin position="189"/>
        <end position="209"/>
    </location>
</feature>
<evidence type="ECO:0000259" key="12">
    <source>
        <dbReference type="PROSITE" id="PS50929"/>
    </source>
</evidence>
<dbReference type="PANTHER" id="PTHR24221:SF468">
    <property type="entry name" value="ABC TRANSPORTER"/>
    <property type="match status" value="1"/>
</dbReference>